<evidence type="ECO:0000313" key="3">
    <source>
        <dbReference type="Proteomes" id="UP000077266"/>
    </source>
</evidence>
<dbReference type="Proteomes" id="UP000077266">
    <property type="component" value="Unassembled WGS sequence"/>
</dbReference>
<feature type="non-terminal residue" evidence="2">
    <location>
        <position position="1"/>
    </location>
</feature>
<dbReference type="InParanoid" id="A0A165ASH6"/>
<reference evidence="2 3" key="1">
    <citation type="journal article" date="2016" name="Mol. Biol. Evol.">
        <title>Comparative Genomics of Early-Diverging Mushroom-Forming Fungi Provides Insights into the Origins of Lignocellulose Decay Capabilities.</title>
        <authorList>
            <person name="Nagy L.G."/>
            <person name="Riley R."/>
            <person name="Tritt A."/>
            <person name="Adam C."/>
            <person name="Daum C."/>
            <person name="Floudas D."/>
            <person name="Sun H."/>
            <person name="Yadav J.S."/>
            <person name="Pangilinan J."/>
            <person name="Larsson K.H."/>
            <person name="Matsuura K."/>
            <person name="Barry K."/>
            <person name="Labutti K."/>
            <person name="Kuo R."/>
            <person name="Ohm R.A."/>
            <person name="Bhattacharya S.S."/>
            <person name="Shirouzu T."/>
            <person name="Yoshinaga Y."/>
            <person name="Martin F.M."/>
            <person name="Grigoriev I.V."/>
            <person name="Hibbett D.S."/>
        </authorList>
    </citation>
    <scope>NUCLEOTIDE SEQUENCE [LARGE SCALE GENOMIC DNA]</scope>
    <source>
        <strain evidence="2 3">HHB12029</strain>
    </source>
</reference>
<gene>
    <name evidence="2" type="ORF">EXIGLDRAFT_735237</name>
</gene>
<protein>
    <submittedName>
        <fullName evidence="2">Uncharacterized protein</fullName>
    </submittedName>
</protein>
<keyword evidence="3" id="KW-1185">Reference proteome</keyword>
<dbReference type="EMBL" id="KV426632">
    <property type="protein sequence ID" value="KZV79355.1"/>
    <property type="molecule type" value="Genomic_DNA"/>
</dbReference>
<dbReference type="AlphaFoldDB" id="A0A165ASH6"/>
<evidence type="ECO:0000256" key="1">
    <source>
        <dbReference type="SAM" id="MobiDB-lite"/>
    </source>
</evidence>
<sequence length="95" mass="10580">VSTTQAMPRRMDVEHHILPAPRVLDALRHAELGETHPSELGSGNGSCGRFGPWYTIPRRSAAQARRRMPGRQGPATHMCSTRTHAERRGRASVRM</sequence>
<feature type="non-terminal residue" evidence="2">
    <location>
        <position position="95"/>
    </location>
</feature>
<name>A0A165ASH6_EXIGL</name>
<feature type="region of interest" description="Disordered" evidence="1">
    <location>
        <begin position="60"/>
        <end position="95"/>
    </location>
</feature>
<proteinExistence type="predicted"/>
<evidence type="ECO:0000313" key="2">
    <source>
        <dbReference type="EMBL" id="KZV79355.1"/>
    </source>
</evidence>
<organism evidence="2 3">
    <name type="scientific">Exidia glandulosa HHB12029</name>
    <dbReference type="NCBI Taxonomy" id="1314781"/>
    <lineage>
        <taxon>Eukaryota</taxon>
        <taxon>Fungi</taxon>
        <taxon>Dikarya</taxon>
        <taxon>Basidiomycota</taxon>
        <taxon>Agaricomycotina</taxon>
        <taxon>Agaricomycetes</taxon>
        <taxon>Auriculariales</taxon>
        <taxon>Exidiaceae</taxon>
        <taxon>Exidia</taxon>
    </lineage>
</organism>
<accession>A0A165ASH6</accession>